<name>A0ABW2VYV7_9ACTN</name>
<proteinExistence type="predicted"/>
<organism evidence="2 3">
    <name type="scientific">Streptomyces lutosisoli</name>
    <dbReference type="NCBI Taxonomy" id="2665721"/>
    <lineage>
        <taxon>Bacteria</taxon>
        <taxon>Bacillati</taxon>
        <taxon>Actinomycetota</taxon>
        <taxon>Actinomycetes</taxon>
        <taxon>Kitasatosporales</taxon>
        <taxon>Streptomycetaceae</taxon>
        <taxon>Streptomyces</taxon>
    </lineage>
</organism>
<comment type="caution">
    <text evidence="2">The sequence shown here is derived from an EMBL/GenBank/DDBJ whole genome shotgun (WGS) entry which is preliminary data.</text>
</comment>
<evidence type="ECO:0000313" key="3">
    <source>
        <dbReference type="Proteomes" id="UP001596957"/>
    </source>
</evidence>
<evidence type="ECO:0000256" key="1">
    <source>
        <dbReference type="SAM" id="MobiDB-lite"/>
    </source>
</evidence>
<dbReference type="InterPro" id="IPR036291">
    <property type="entry name" value="NAD(P)-bd_dom_sf"/>
</dbReference>
<sequence length="147" mass="15587">MTVWTTGRTEEKRKLAKRLGAHAVFEPGARLPGKVDAVFESVGEATWAHSCGPCARAGPSSAAVRPAAPTPARTCSVCSSSGSASRDRRGAPARNSSACSLSSRARASSRRSGWICRWSRPGRASPRWRTGHSRKDHPPGSSGRHPT</sequence>
<feature type="region of interest" description="Disordered" evidence="1">
    <location>
        <begin position="56"/>
        <end position="147"/>
    </location>
</feature>
<evidence type="ECO:0008006" key="4">
    <source>
        <dbReference type="Google" id="ProtNLM"/>
    </source>
</evidence>
<accession>A0ABW2VYV7</accession>
<keyword evidence="3" id="KW-1185">Reference proteome</keyword>
<dbReference type="RefSeq" id="WP_381263036.1">
    <property type="nucleotide sequence ID" value="NZ_JBHTBI010000071.1"/>
</dbReference>
<dbReference type="Proteomes" id="UP001596957">
    <property type="component" value="Unassembled WGS sequence"/>
</dbReference>
<reference evidence="3" key="1">
    <citation type="journal article" date="2019" name="Int. J. Syst. Evol. Microbiol.">
        <title>The Global Catalogue of Microorganisms (GCM) 10K type strain sequencing project: providing services to taxonomists for standard genome sequencing and annotation.</title>
        <authorList>
            <consortium name="The Broad Institute Genomics Platform"/>
            <consortium name="The Broad Institute Genome Sequencing Center for Infectious Disease"/>
            <person name="Wu L."/>
            <person name="Ma J."/>
        </authorList>
    </citation>
    <scope>NUCLEOTIDE SEQUENCE [LARGE SCALE GENOMIC DNA]</scope>
    <source>
        <strain evidence="3">CGMCC 4.7198</strain>
    </source>
</reference>
<gene>
    <name evidence="2" type="ORF">ACFQZP_50440</name>
</gene>
<feature type="compositionally biased region" description="Low complexity" evidence="1">
    <location>
        <begin position="56"/>
        <end position="84"/>
    </location>
</feature>
<feature type="compositionally biased region" description="Low complexity" evidence="1">
    <location>
        <begin position="92"/>
        <end position="112"/>
    </location>
</feature>
<dbReference type="SUPFAM" id="SSF51735">
    <property type="entry name" value="NAD(P)-binding Rossmann-fold domains"/>
    <property type="match status" value="1"/>
</dbReference>
<evidence type="ECO:0000313" key="2">
    <source>
        <dbReference type="EMBL" id="MFD0289671.1"/>
    </source>
</evidence>
<dbReference type="Gene3D" id="3.40.50.720">
    <property type="entry name" value="NAD(P)-binding Rossmann-like Domain"/>
    <property type="match status" value="1"/>
</dbReference>
<dbReference type="EMBL" id="JBHTEC010000011">
    <property type="protein sequence ID" value="MFD0289671.1"/>
    <property type="molecule type" value="Genomic_DNA"/>
</dbReference>
<protein>
    <recommendedName>
        <fullName evidence="4">Alcohol dehydrogenase-like C-terminal domain-containing protein</fullName>
    </recommendedName>
</protein>